<dbReference type="EMBL" id="MFDT01000068">
    <property type="protein sequence ID" value="OGE64344.1"/>
    <property type="molecule type" value="Genomic_DNA"/>
</dbReference>
<feature type="domain" description="SHS2" evidence="1">
    <location>
        <begin position="5"/>
        <end position="174"/>
    </location>
</feature>
<dbReference type="Pfam" id="PF11104">
    <property type="entry name" value="PilM_2"/>
    <property type="match status" value="1"/>
</dbReference>
<accession>A0A1F5MG55</accession>
<proteinExistence type="predicted"/>
<sequence>MSKISVGLDIGTSSIKVVALSKEKDSFKLVSLGTIVSPQPGMSSDADADLESLANFIKQLFAAARIDMKDVTVALPEARVFTRVIDDLPFLTDSELTSAIRYAAEEFIPMSLADVNLNWQILIRSDSKEKDAKTVVLVIASPKRVVAKYIRVLELAGINPRALETETIAVTRSLAGSNPFSPSTLIMQFGATTTDFAATSKGLIWFTRSISTGGMALTRALAQAFNFEVNQAEQYKKIYGLSEAQLEGKVFEALKPIVDIIASEGKRVIQAFEAKYPQNPIKRVVVSGGGAKMPGLVIYLANIFGLEVQEADPWYSIVREKDSVAKLVQDAPLYSIAVGLALRED</sequence>
<dbReference type="Gene3D" id="3.30.1490.300">
    <property type="match status" value="1"/>
</dbReference>
<dbReference type="InterPro" id="IPR003494">
    <property type="entry name" value="SHS2_FtsA"/>
</dbReference>
<dbReference type="AlphaFoldDB" id="A0A1F5MG55"/>
<protein>
    <recommendedName>
        <fullName evidence="1">SHS2 domain-containing protein</fullName>
    </recommendedName>
</protein>
<dbReference type="Gene3D" id="3.30.420.40">
    <property type="match status" value="2"/>
</dbReference>
<dbReference type="PANTHER" id="PTHR32432">
    <property type="entry name" value="CELL DIVISION PROTEIN FTSA-RELATED"/>
    <property type="match status" value="1"/>
</dbReference>
<dbReference type="SUPFAM" id="SSF53067">
    <property type="entry name" value="Actin-like ATPase domain"/>
    <property type="match status" value="2"/>
</dbReference>
<dbReference type="GO" id="GO:0051301">
    <property type="term" value="P:cell division"/>
    <property type="evidence" value="ECO:0007669"/>
    <property type="project" value="InterPro"/>
</dbReference>
<dbReference type="NCBIfam" id="TIGR01175">
    <property type="entry name" value="pilM"/>
    <property type="match status" value="1"/>
</dbReference>
<dbReference type="PIRSF" id="PIRSF019169">
    <property type="entry name" value="PilM"/>
    <property type="match status" value="1"/>
</dbReference>
<dbReference type="Proteomes" id="UP000178859">
    <property type="component" value="Unassembled WGS sequence"/>
</dbReference>
<evidence type="ECO:0000259" key="1">
    <source>
        <dbReference type="SMART" id="SM00842"/>
    </source>
</evidence>
<gene>
    <name evidence="2" type="ORF">A3I48_03005</name>
</gene>
<dbReference type="CDD" id="cd24049">
    <property type="entry name" value="ASKHA_NBD_PilM"/>
    <property type="match status" value="1"/>
</dbReference>
<dbReference type="SMART" id="SM00842">
    <property type="entry name" value="FtsA"/>
    <property type="match status" value="1"/>
</dbReference>
<dbReference type="InterPro" id="IPR050696">
    <property type="entry name" value="FtsA/MreB"/>
</dbReference>
<dbReference type="InterPro" id="IPR043129">
    <property type="entry name" value="ATPase_NBD"/>
</dbReference>
<comment type="caution">
    <text evidence="2">The sequence shown here is derived from an EMBL/GenBank/DDBJ whole genome shotgun (WGS) entry which is preliminary data.</text>
</comment>
<evidence type="ECO:0000313" key="2">
    <source>
        <dbReference type="EMBL" id="OGE64344.1"/>
    </source>
</evidence>
<name>A0A1F5MG55_9BACT</name>
<dbReference type="InterPro" id="IPR005883">
    <property type="entry name" value="PilM"/>
</dbReference>
<evidence type="ECO:0000313" key="3">
    <source>
        <dbReference type="Proteomes" id="UP000178859"/>
    </source>
</evidence>
<dbReference type="PANTHER" id="PTHR32432:SF3">
    <property type="entry name" value="ETHANOLAMINE UTILIZATION PROTEIN EUTJ"/>
    <property type="match status" value="1"/>
</dbReference>
<organism evidence="2 3">
    <name type="scientific">Candidatus Daviesbacteria bacterium RIFCSPLOWO2_02_FULL_36_7</name>
    <dbReference type="NCBI Taxonomy" id="1797792"/>
    <lineage>
        <taxon>Bacteria</taxon>
        <taxon>Candidatus Daviesiibacteriota</taxon>
    </lineage>
</organism>
<reference evidence="2 3" key="1">
    <citation type="journal article" date="2016" name="Nat. Commun.">
        <title>Thousands of microbial genomes shed light on interconnected biogeochemical processes in an aquifer system.</title>
        <authorList>
            <person name="Anantharaman K."/>
            <person name="Brown C.T."/>
            <person name="Hug L.A."/>
            <person name="Sharon I."/>
            <person name="Castelle C.J."/>
            <person name="Probst A.J."/>
            <person name="Thomas B.C."/>
            <person name="Singh A."/>
            <person name="Wilkins M.J."/>
            <person name="Karaoz U."/>
            <person name="Brodie E.L."/>
            <person name="Williams K.H."/>
            <person name="Hubbard S.S."/>
            <person name="Banfield J.F."/>
        </authorList>
    </citation>
    <scope>NUCLEOTIDE SEQUENCE [LARGE SCALE GENOMIC DNA]</scope>
</reference>